<evidence type="ECO:0000256" key="2">
    <source>
        <dbReference type="ARBA" id="ARBA00022801"/>
    </source>
</evidence>
<evidence type="ECO:0000313" key="5">
    <source>
        <dbReference type="EMBL" id="HIV61675.1"/>
    </source>
</evidence>
<dbReference type="SMART" id="SM00642">
    <property type="entry name" value="Aamy"/>
    <property type="match status" value="1"/>
</dbReference>
<dbReference type="AlphaFoldDB" id="A0A9D1PH46"/>
<keyword evidence="2 5" id="KW-0378">Hydrolase</keyword>
<dbReference type="SUPFAM" id="SSF51445">
    <property type="entry name" value="(Trans)glycosidases"/>
    <property type="match status" value="1"/>
</dbReference>
<organism evidence="5 6">
    <name type="scientific">Candidatus Butyricicoccus avistercoris</name>
    <dbReference type="NCBI Taxonomy" id="2838518"/>
    <lineage>
        <taxon>Bacteria</taxon>
        <taxon>Bacillati</taxon>
        <taxon>Bacillota</taxon>
        <taxon>Clostridia</taxon>
        <taxon>Eubacteriales</taxon>
        <taxon>Butyricicoccaceae</taxon>
        <taxon>Butyricicoccus</taxon>
    </lineage>
</organism>
<dbReference type="InterPro" id="IPR017853">
    <property type="entry name" value="GH"/>
</dbReference>
<proteinExistence type="inferred from homology"/>
<reference evidence="5" key="2">
    <citation type="submission" date="2021-04" db="EMBL/GenBank/DDBJ databases">
        <authorList>
            <person name="Gilroy R."/>
        </authorList>
    </citation>
    <scope>NUCLEOTIDE SEQUENCE</scope>
    <source>
        <strain evidence="5">CHK193-4272</strain>
    </source>
</reference>
<sequence>MSEISSIYCSRLESYKKPFGAVKAGDDVEICIYPRRNTGVLYAEFIIKADNENELRYIPMKWNGYEGYRDCYKVSFKAGDAGLYWYAFKIITAYEEYYIVKTVGGRGDVRKDLSDMFQLTVFNGDYKVADWFGQGITYNIFPDRFCRTEVPKKTGWRTERNIHENWSDIPVYLPDEKGEIWNNDFFGGSIKGVISKLDYLKSLNVKTIYFNPIFEAFSNHRYDTGNYKNIDPMMGAEEDFKELCSKAKEYGMRVVLDGVFSHTGYDSEYFNARNNYDSVGAYQSKDSKYYSWYDFSEWPNKYSSWWGIYTLPQVNEMNEAYLDYIIEGEDSVIKHWLNAGASGWRLDVADELPDEFIAKLNAAARSVKEDALVIGEVWEDASNKISYDVRRKYFQGGELDSVMNYPLRDGILAYLCGASAEDFVERMETLRENYPTAVFYNLMNIISTHDTPRALTLFGANPSDWSQSRDFRAYRWLEGEEREMAKHKLFMAAIIQFTMPGSPTIYYGDEAGQQGYEDPFNRRTYPWGNEDTEILEFYKKLGNVRSNSKALNKGQLRFLEADNDILIYERQIEDEQML</sequence>
<comment type="similarity">
    <text evidence="1">Belongs to the glycosyl hydrolase 13 family.</text>
</comment>
<gene>
    <name evidence="5" type="ORF">H9746_02345</name>
</gene>
<evidence type="ECO:0000259" key="4">
    <source>
        <dbReference type="SMART" id="SM00642"/>
    </source>
</evidence>
<evidence type="ECO:0000313" key="6">
    <source>
        <dbReference type="Proteomes" id="UP000886808"/>
    </source>
</evidence>
<dbReference type="GO" id="GO:0005975">
    <property type="term" value="P:carbohydrate metabolic process"/>
    <property type="evidence" value="ECO:0007669"/>
    <property type="project" value="InterPro"/>
</dbReference>
<dbReference type="InterPro" id="IPR006047">
    <property type="entry name" value="GH13_cat_dom"/>
</dbReference>
<protein>
    <submittedName>
        <fullName evidence="5">Glycoside hydrolase family 13 protein</fullName>
    </submittedName>
</protein>
<dbReference type="Gene3D" id="3.20.20.80">
    <property type="entry name" value="Glycosidases"/>
    <property type="match status" value="1"/>
</dbReference>
<dbReference type="CDD" id="cd11338">
    <property type="entry name" value="AmyAc_CMD"/>
    <property type="match status" value="1"/>
</dbReference>
<dbReference type="PANTHER" id="PTHR10357:SF210">
    <property type="entry name" value="MALTODEXTRIN GLUCOSIDASE"/>
    <property type="match status" value="1"/>
</dbReference>
<dbReference type="EMBL" id="DXIE01000016">
    <property type="protein sequence ID" value="HIV61675.1"/>
    <property type="molecule type" value="Genomic_DNA"/>
</dbReference>
<keyword evidence="3" id="KW-0326">Glycosidase</keyword>
<evidence type="ECO:0000256" key="3">
    <source>
        <dbReference type="ARBA" id="ARBA00023295"/>
    </source>
</evidence>
<dbReference type="PANTHER" id="PTHR10357">
    <property type="entry name" value="ALPHA-AMYLASE FAMILY MEMBER"/>
    <property type="match status" value="1"/>
</dbReference>
<dbReference type="InterPro" id="IPR045857">
    <property type="entry name" value="O16G_dom_2"/>
</dbReference>
<dbReference type="Gene3D" id="3.90.400.10">
    <property type="entry name" value="Oligo-1,6-glucosidase, Domain 2"/>
    <property type="match status" value="1"/>
</dbReference>
<dbReference type="Proteomes" id="UP000886808">
    <property type="component" value="Unassembled WGS sequence"/>
</dbReference>
<accession>A0A9D1PH46</accession>
<dbReference type="Pfam" id="PF00128">
    <property type="entry name" value="Alpha-amylase"/>
    <property type="match status" value="1"/>
</dbReference>
<comment type="caution">
    <text evidence="5">The sequence shown here is derived from an EMBL/GenBank/DDBJ whole genome shotgun (WGS) entry which is preliminary data.</text>
</comment>
<reference evidence="5" key="1">
    <citation type="journal article" date="2021" name="PeerJ">
        <title>Extensive microbial diversity within the chicken gut microbiome revealed by metagenomics and culture.</title>
        <authorList>
            <person name="Gilroy R."/>
            <person name="Ravi A."/>
            <person name="Getino M."/>
            <person name="Pursley I."/>
            <person name="Horton D.L."/>
            <person name="Alikhan N.F."/>
            <person name="Baker D."/>
            <person name="Gharbi K."/>
            <person name="Hall N."/>
            <person name="Watson M."/>
            <person name="Adriaenssens E.M."/>
            <person name="Foster-Nyarko E."/>
            <person name="Jarju S."/>
            <person name="Secka A."/>
            <person name="Antonio M."/>
            <person name="Oren A."/>
            <person name="Chaudhuri R.R."/>
            <person name="La Ragione R."/>
            <person name="Hildebrand F."/>
            <person name="Pallen M.J."/>
        </authorList>
    </citation>
    <scope>NUCLEOTIDE SEQUENCE</scope>
    <source>
        <strain evidence="5">CHK193-4272</strain>
    </source>
</reference>
<feature type="domain" description="Glycosyl hydrolase family 13 catalytic" evidence="4">
    <location>
        <begin position="139"/>
        <end position="545"/>
    </location>
</feature>
<dbReference type="GO" id="GO:0004553">
    <property type="term" value="F:hydrolase activity, hydrolyzing O-glycosyl compounds"/>
    <property type="evidence" value="ECO:0007669"/>
    <property type="project" value="InterPro"/>
</dbReference>
<dbReference type="CDD" id="cd02857">
    <property type="entry name" value="E_set_CDase_PDE_N"/>
    <property type="match status" value="1"/>
</dbReference>
<feature type="non-terminal residue" evidence="5">
    <location>
        <position position="578"/>
    </location>
</feature>
<dbReference type="InterPro" id="IPR004185">
    <property type="entry name" value="Glyco_hydro_13_lg-like_dom"/>
</dbReference>
<name>A0A9D1PH46_9FIRM</name>
<evidence type="ECO:0000256" key="1">
    <source>
        <dbReference type="ARBA" id="ARBA00008061"/>
    </source>
</evidence>